<dbReference type="EMBL" id="FOAP01000005">
    <property type="protein sequence ID" value="SEL26834.1"/>
    <property type="molecule type" value="Genomic_DNA"/>
</dbReference>
<dbReference type="GO" id="GO:0005509">
    <property type="term" value="F:calcium ion binding"/>
    <property type="evidence" value="ECO:0007669"/>
    <property type="project" value="InterPro"/>
</dbReference>
<keyword evidence="5" id="KW-1185">Reference proteome</keyword>
<feature type="domain" description="Endonuclease/exonuclease/phosphatase" evidence="3">
    <location>
        <begin position="263"/>
        <end position="521"/>
    </location>
</feature>
<evidence type="ECO:0000313" key="5">
    <source>
        <dbReference type="Proteomes" id="UP000182719"/>
    </source>
</evidence>
<keyword evidence="4" id="KW-0269">Exonuclease</keyword>
<evidence type="ECO:0000313" key="4">
    <source>
        <dbReference type="EMBL" id="SEL26834.1"/>
    </source>
</evidence>
<dbReference type="Pfam" id="PF05345">
    <property type="entry name" value="He_PIG"/>
    <property type="match status" value="2"/>
</dbReference>
<keyword evidence="4" id="KW-0255">Endonuclease</keyword>
<feature type="signal peptide" evidence="2">
    <location>
        <begin position="1"/>
        <end position="20"/>
    </location>
</feature>
<evidence type="ECO:0000259" key="3">
    <source>
        <dbReference type="Pfam" id="PF03372"/>
    </source>
</evidence>
<gene>
    <name evidence="4" type="ORF">SAMN05444354_10567</name>
</gene>
<keyword evidence="2" id="KW-0732">Signal</keyword>
<dbReference type="PANTHER" id="PTHR37494:SF1">
    <property type="entry name" value="STAPHYLOCOCCUS AUREUS SURFACE PROTEIN A"/>
    <property type="match status" value="1"/>
</dbReference>
<dbReference type="SUPFAM" id="SSF49313">
    <property type="entry name" value="Cadherin-like"/>
    <property type="match status" value="1"/>
</dbReference>
<accession>A0A1H7NU41</accession>
<dbReference type="SUPFAM" id="SSF56219">
    <property type="entry name" value="DNase I-like"/>
    <property type="match status" value="1"/>
</dbReference>
<name>A0A1H7NU41_STIAU</name>
<feature type="compositionally biased region" description="Low complexity" evidence="1">
    <location>
        <begin position="208"/>
        <end position="256"/>
    </location>
</feature>
<dbReference type="GO" id="GO:0004519">
    <property type="term" value="F:endonuclease activity"/>
    <property type="evidence" value="ECO:0007669"/>
    <property type="project" value="UniProtKB-KW"/>
</dbReference>
<dbReference type="PANTHER" id="PTHR37494">
    <property type="entry name" value="HEMAGGLUTININ"/>
    <property type="match status" value="1"/>
</dbReference>
<dbReference type="InterPro" id="IPR036691">
    <property type="entry name" value="Endo/exonu/phosph_ase_sf"/>
</dbReference>
<evidence type="ECO:0000256" key="1">
    <source>
        <dbReference type="SAM" id="MobiDB-lite"/>
    </source>
</evidence>
<dbReference type="InterPro" id="IPR013783">
    <property type="entry name" value="Ig-like_fold"/>
</dbReference>
<dbReference type="InterPro" id="IPR005135">
    <property type="entry name" value="Endo/exonuclease/phosphatase"/>
</dbReference>
<feature type="chain" id="PRO_5010289307" evidence="2">
    <location>
        <begin position="21"/>
        <end position="532"/>
    </location>
</feature>
<proteinExistence type="predicted"/>
<reference evidence="5" key="1">
    <citation type="submission" date="2016-10" db="EMBL/GenBank/DDBJ databases">
        <authorList>
            <person name="Varghese N."/>
            <person name="Submissions S."/>
        </authorList>
    </citation>
    <scope>NUCLEOTIDE SEQUENCE [LARGE SCALE GENOMIC DNA]</scope>
    <source>
        <strain evidence="5">DSM 17044</strain>
    </source>
</reference>
<organism evidence="4 5">
    <name type="scientific">Stigmatella aurantiaca</name>
    <dbReference type="NCBI Taxonomy" id="41"/>
    <lineage>
        <taxon>Bacteria</taxon>
        <taxon>Pseudomonadati</taxon>
        <taxon>Myxococcota</taxon>
        <taxon>Myxococcia</taxon>
        <taxon>Myxococcales</taxon>
        <taxon>Cystobacterineae</taxon>
        <taxon>Archangiaceae</taxon>
        <taxon>Stigmatella</taxon>
    </lineage>
</organism>
<sequence length="532" mass="55833">MLFTRSAAALALIAVLNACAGREEYDGGPLLPTIDLPSTTVGLPYEARLTATGGVAPLRYSVEQAPPGFSFDTDTGLLTGPATEAGMYSLYVRLKDALGQEAARFYALRVYPAPSVISLPLPPATRGTAYAASLTATGGQPPLKWTVSTGTLPLGLTLAENGGLSGVPVDTVPGLFVARVEDANGAQASQQLLLEVKDPPKDGGIPDGGTPDSGTPDSGTPDSGTPDSGTPDSGTPDSGTPDSGTPDSGPPDAGSPLPLSVANWNVEWFGSTTEGPSNDALQLSNVRAVIGDAGVDFWALQEVVSASALLQLKQALPGYDGFAANDSRVSQGSSYYTASEQKPAVLFKSDTVQMQEAKIILTGYDYEFAGRPPLQVSLRVTRGGQSVDLIAIVLHMKAQTGGIADYNRRKAAGEALKQYLDSQLSTARVIVLGDWNDDVDVSIYDANGYMPSPYENFVEAPGAYQFLTRPLSLQGVGSTVSWPDFIDHQLVTDELASDYVDESTQVLHPSLADYGNTTSDHYPIQSRFDFGP</sequence>
<evidence type="ECO:0000256" key="2">
    <source>
        <dbReference type="SAM" id="SignalP"/>
    </source>
</evidence>
<dbReference type="InterPro" id="IPR015919">
    <property type="entry name" value="Cadherin-like_sf"/>
</dbReference>
<keyword evidence="4" id="KW-0540">Nuclease</keyword>
<dbReference type="Gene3D" id="2.60.40.10">
    <property type="entry name" value="Immunoglobulins"/>
    <property type="match status" value="2"/>
</dbReference>
<dbReference type="Proteomes" id="UP000182719">
    <property type="component" value="Unassembled WGS sequence"/>
</dbReference>
<feature type="region of interest" description="Disordered" evidence="1">
    <location>
        <begin position="196"/>
        <end position="259"/>
    </location>
</feature>
<dbReference type="Gene3D" id="3.60.10.10">
    <property type="entry name" value="Endonuclease/exonuclease/phosphatase"/>
    <property type="match status" value="1"/>
</dbReference>
<protein>
    <submittedName>
        <fullName evidence="4">Endonuclease/Exonuclease/phosphatase family protein</fullName>
    </submittedName>
</protein>
<dbReference type="OrthoDB" id="5500612at2"/>
<keyword evidence="4" id="KW-0378">Hydrolase</keyword>
<dbReference type="GO" id="GO:0016020">
    <property type="term" value="C:membrane"/>
    <property type="evidence" value="ECO:0007669"/>
    <property type="project" value="InterPro"/>
</dbReference>
<dbReference type="RefSeq" id="WP_075006412.1">
    <property type="nucleotide sequence ID" value="NZ_FOAP01000005.1"/>
</dbReference>
<dbReference type="AlphaFoldDB" id="A0A1H7NU41"/>
<dbReference type="GO" id="GO:0004527">
    <property type="term" value="F:exonuclease activity"/>
    <property type="evidence" value="ECO:0007669"/>
    <property type="project" value="UniProtKB-KW"/>
</dbReference>
<dbReference type="Pfam" id="PF03372">
    <property type="entry name" value="Exo_endo_phos"/>
    <property type="match status" value="1"/>
</dbReference>